<comment type="caution">
    <text evidence="2">The sequence shown here is derived from an EMBL/GenBank/DDBJ whole genome shotgun (WGS) entry which is preliminary data.</text>
</comment>
<gene>
    <name evidence="2" type="ORF">GGR28_001387</name>
</gene>
<name>A0A840E0W4_9BACT</name>
<feature type="transmembrane region" description="Helical" evidence="1">
    <location>
        <begin position="68"/>
        <end position="90"/>
    </location>
</feature>
<keyword evidence="3" id="KW-1185">Reference proteome</keyword>
<dbReference type="AlphaFoldDB" id="A0A840E0W4"/>
<keyword evidence="1" id="KW-0812">Transmembrane</keyword>
<dbReference type="Proteomes" id="UP000576209">
    <property type="component" value="Unassembled WGS sequence"/>
</dbReference>
<keyword evidence="1" id="KW-0472">Membrane</keyword>
<protein>
    <submittedName>
        <fullName evidence="2">Uncharacterized protein</fullName>
    </submittedName>
</protein>
<evidence type="ECO:0000313" key="2">
    <source>
        <dbReference type="EMBL" id="MBB4078770.1"/>
    </source>
</evidence>
<evidence type="ECO:0000256" key="1">
    <source>
        <dbReference type="SAM" id="Phobius"/>
    </source>
</evidence>
<accession>A0A840E0W4</accession>
<dbReference type="RefSeq" id="WP_183495014.1">
    <property type="nucleotide sequence ID" value="NZ_JACIFF010000003.1"/>
</dbReference>
<organism evidence="2 3">
    <name type="scientific">Neolewinella aquimaris</name>
    <dbReference type="NCBI Taxonomy" id="1835722"/>
    <lineage>
        <taxon>Bacteria</taxon>
        <taxon>Pseudomonadati</taxon>
        <taxon>Bacteroidota</taxon>
        <taxon>Saprospiria</taxon>
        <taxon>Saprospirales</taxon>
        <taxon>Lewinellaceae</taxon>
        <taxon>Neolewinella</taxon>
    </lineage>
</organism>
<evidence type="ECO:0000313" key="3">
    <source>
        <dbReference type="Proteomes" id="UP000576209"/>
    </source>
</evidence>
<keyword evidence="1" id="KW-1133">Transmembrane helix</keyword>
<reference evidence="2 3" key="1">
    <citation type="submission" date="2020-08" db="EMBL/GenBank/DDBJ databases">
        <title>Genomic Encyclopedia of Type Strains, Phase IV (KMG-IV): sequencing the most valuable type-strain genomes for metagenomic binning, comparative biology and taxonomic classification.</title>
        <authorList>
            <person name="Goeker M."/>
        </authorList>
    </citation>
    <scope>NUCLEOTIDE SEQUENCE [LARGE SCALE GENOMIC DNA]</scope>
    <source>
        <strain evidence="2 3">DSM 105137</strain>
    </source>
</reference>
<feature type="transmembrane region" description="Helical" evidence="1">
    <location>
        <begin position="96"/>
        <end position="113"/>
    </location>
</feature>
<feature type="transmembrane region" description="Helical" evidence="1">
    <location>
        <begin position="42"/>
        <end position="61"/>
    </location>
</feature>
<sequence length="127" mass="14361">MILLLHTLIQATVGLMFIFYPQAGDLIPGFGTSEGQSFELLMKMYGLASLFLAGLSLYAYLKRTSDTLFLFLTLSLSIYHYLMILVQTIYNPDQRAALLHFLLAIFLTGQYLGRRKASWTDDPAARK</sequence>
<dbReference type="EMBL" id="JACIFF010000003">
    <property type="protein sequence ID" value="MBB4078770.1"/>
    <property type="molecule type" value="Genomic_DNA"/>
</dbReference>
<proteinExistence type="predicted"/>